<gene>
    <name evidence="1" type="ORF">IAD49_06470</name>
</gene>
<dbReference type="GO" id="GO:0005524">
    <property type="term" value="F:ATP binding"/>
    <property type="evidence" value="ECO:0007669"/>
    <property type="project" value="InterPro"/>
</dbReference>
<dbReference type="GO" id="GO:0031297">
    <property type="term" value="P:replication fork processing"/>
    <property type="evidence" value="ECO:0007669"/>
    <property type="project" value="TreeGrafter"/>
</dbReference>
<dbReference type="InterPro" id="IPR000212">
    <property type="entry name" value="DNA_helicase_UvrD/REP"/>
</dbReference>
<dbReference type="GO" id="GO:0003677">
    <property type="term" value="F:DNA binding"/>
    <property type="evidence" value="ECO:0007669"/>
    <property type="project" value="InterPro"/>
</dbReference>
<dbReference type="Proteomes" id="UP000824087">
    <property type="component" value="Unassembled WGS sequence"/>
</dbReference>
<dbReference type="InterPro" id="IPR027417">
    <property type="entry name" value="P-loop_NTPase"/>
</dbReference>
<dbReference type="SUPFAM" id="SSF52540">
    <property type="entry name" value="P-loop containing nucleoside triphosphate hydrolases"/>
    <property type="match status" value="1"/>
</dbReference>
<accession>A0A9D1HX10</accession>
<protein>
    <submittedName>
        <fullName evidence="1">UvrD-helicase domain-containing protein</fullName>
    </submittedName>
</protein>
<reference evidence="1" key="2">
    <citation type="journal article" date="2021" name="PeerJ">
        <title>Extensive microbial diversity within the chicken gut microbiome revealed by metagenomics and culture.</title>
        <authorList>
            <person name="Gilroy R."/>
            <person name="Ravi A."/>
            <person name="Getino M."/>
            <person name="Pursley I."/>
            <person name="Horton D.L."/>
            <person name="Alikhan N.F."/>
            <person name="Baker D."/>
            <person name="Gharbi K."/>
            <person name="Hall N."/>
            <person name="Watson M."/>
            <person name="Adriaenssens E.M."/>
            <person name="Foster-Nyarko E."/>
            <person name="Jarju S."/>
            <person name="Secka A."/>
            <person name="Antonio M."/>
            <person name="Oren A."/>
            <person name="Chaudhuri R.R."/>
            <person name="La Ragione R."/>
            <person name="Hildebrand F."/>
            <person name="Pallen M.J."/>
        </authorList>
    </citation>
    <scope>NUCLEOTIDE SEQUENCE</scope>
    <source>
        <strain evidence="1">CHK197-8231</strain>
    </source>
</reference>
<organism evidence="1 2">
    <name type="scientific">Candidatus Fimihabitans intestinipullorum</name>
    <dbReference type="NCBI Taxonomy" id="2840820"/>
    <lineage>
        <taxon>Bacteria</taxon>
        <taxon>Bacillati</taxon>
        <taxon>Mycoplasmatota</taxon>
        <taxon>Mycoplasmatota incertae sedis</taxon>
        <taxon>Candidatus Fimihabitans</taxon>
    </lineage>
</organism>
<dbReference type="Pfam" id="PF13245">
    <property type="entry name" value="AAA_19"/>
    <property type="match status" value="1"/>
</dbReference>
<dbReference type="GO" id="GO:0000724">
    <property type="term" value="P:double-strand break repair via homologous recombination"/>
    <property type="evidence" value="ECO:0007669"/>
    <property type="project" value="TreeGrafter"/>
</dbReference>
<dbReference type="PANTHER" id="PTHR11070:SF30">
    <property type="entry name" value="F-BOX DNA HELICASE 1"/>
    <property type="match status" value="1"/>
</dbReference>
<dbReference type="AlphaFoldDB" id="A0A9D1HX10"/>
<dbReference type="EMBL" id="DVML01000038">
    <property type="protein sequence ID" value="HIU23208.1"/>
    <property type="molecule type" value="Genomic_DNA"/>
</dbReference>
<sequence length="254" mass="29905">MNDVIDYNKNGVIVAPAGHGKTENIIVQIKSKNIKKKILILTHTNIGVQEINDRAKKNNISINKISIYTIASFALKYIQAFPILSGYDKDKELFENDIYNQMVTLLKNKHIKEIITNTYGEIYIDEYQDCSINQHKLIKELCSILNYKIYGDPLQSLYDFNEPPVAFDEILRNDYELIGRLNYPWRWDKANKELGKWILKIRERLENNKEITLCNVPNTVNFIKTNNIDESLRKVGYKYFQNKLDCQHFFRQFL</sequence>
<name>A0A9D1HX10_9BACT</name>
<proteinExistence type="predicted"/>
<evidence type="ECO:0000313" key="1">
    <source>
        <dbReference type="EMBL" id="HIU23208.1"/>
    </source>
</evidence>
<dbReference type="PANTHER" id="PTHR11070">
    <property type="entry name" value="UVRD / RECB / PCRA DNA HELICASE FAMILY MEMBER"/>
    <property type="match status" value="1"/>
</dbReference>
<evidence type="ECO:0000313" key="2">
    <source>
        <dbReference type="Proteomes" id="UP000824087"/>
    </source>
</evidence>
<dbReference type="GO" id="GO:0043138">
    <property type="term" value="F:3'-5' DNA helicase activity"/>
    <property type="evidence" value="ECO:0007669"/>
    <property type="project" value="TreeGrafter"/>
</dbReference>
<dbReference type="Gene3D" id="3.40.50.300">
    <property type="entry name" value="P-loop containing nucleotide triphosphate hydrolases"/>
    <property type="match status" value="1"/>
</dbReference>
<reference evidence="1" key="1">
    <citation type="submission" date="2020-10" db="EMBL/GenBank/DDBJ databases">
        <authorList>
            <person name="Gilroy R."/>
        </authorList>
    </citation>
    <scope>NUCLEOTIDE SEQUENCE</scope>
    <source>
        <strain evidence="1">CHK197-8231</strain>
    </source>
</reference>
<comment type="caution">
    <text evidence="1">The sequence shown here is derived from an EMBL/GenBank/DDBJ whole genome shotgun (WGS) entry which is preliminary data.</text>
</comment>